<feature type="transmembrane region" description="Helical" evidence="6">
    <location>
        <begin position="488"/>
        <end position="509"/>
    </location>
</feature>
<feature type="transmembrane region" description="Helical" evidence="6">
    <location>
        <begin position="300"/>
        <end position="315"/>
    </location>
</feature>
<evidence type="ECO:0000256" key="3">
    <source>
        <dbReference type="ARBA" id="ARBA00022692"/>
    </source>
</evidence>
<dbReference type="InterPro" id="IPR052159">
    <property type="entry name" value="Competence_DNA_uptake"/>
</dbReference>
<accession>M9R5A2</accession>
<dbReference type="HOGENOM" id="CLU_011826_1_0_5"/>
<dbReference type="eggNOG" id="COG0658">
    <property type="taxonomic scope" value="Bacteria"/>
</dbReference>
<dbReference type="NCBIfam" id="TIGR00360">
    <property type="entry name" value="ComEC_N-term"/>
    <property type="match status" value="1"/>
</dbReference>
<evidence type="ECO:0000313" key="9">
    <source>
        <dbReference type="EMBL" id="AGI67834.1"/>
    </source>
</evidence>
<dbReference type="GO" id="GO:0005886">
    <property type="term" value="C:plasma membrane"/>
    <property type="evidence" value="ECO:0007669"/>
    <property type="project" value="UniProtKB-SubCell"/>
</dbReference>
<sequence>MRKLHDLWAQLGAQRGHLFGWTPVVLGLGICGYFAAQSEPAAITCIMVLGFGLFGIAVQRLLPDGLRIIVVGMALLLAGFGLAGLRANVVAEPVLGFRYYGPIQGRIIEIDRSVSDAVRLTLDRVVLARMDAAHTPASVRISLHGDQGFITPEPGQVVLMTGHLSPPSGPVEPGGFDFQRMAWFEGLGAVGYTRTPVLLGAVASEGSAGLWVYRQRVAISRGVQDRLEGESGAFAAAIMTGDRSGIGQNSLTALRAFNLAHLLAISGMHMGILAAFIFATLRYGFALWPSAALRWPTKKIAANGALVAAAGYLALSGGNVSTERAFVMVAVMLVAVLFDRRALTLRAVAIAALIVLTLLPEALFGPGFQMSFAATTALVAVFGVMRQLDLPRVPRWAKSIGAVFISSLVAGLATAPFAAFHFNQIAQLGLIANLMSVPLMGTLVMPAAVLAALLAPLGLEMIGLWVMDLGLRWILGVAHFVAGQDGALRHVVTPGPEVLALIALGGIFVVQWRGSIRLAGVAPVILGFALWQVAERPAVLIADSGSLIGVMTETGRDVSKESGESFAADSWLENDGAPVEQWVAYARDGLLERGRAVSVTVAGTRVLNLRGATALAAIDGCGGADIVITNQEMGDMAGCEVYDAVRLRETGAMAGWVLSGKLHLISVRDHTGERIWNTASVRQRDRLLMTLFAQAWD</sequence>
<dbReference type="PANTHER" id="PTHR30619">
    <property type="entry name" value="DNA INTERNALIZATION/COMPETENCE PROTEIN COMEC/REC2"/>
    <property type="match status" value="1"/>
</dbReference>
<keyword evidence="3 6" id="KW-0812">Transmembrane</keyword>
<dbReference type="Proteomes" id="UP000005307">
    <property type="component" value="Chromosome"/>
</dbReference>
<gene>
    <name evidence="9" type="ORF">OAN307_c22070</name>
</gene>
<feature type="transmembrane region" description="Helical" evidence="6">
    <location>
        <begin position="41"/>
        <end position="58"/>
    </location>
</feature>
<protein>
    <submittedName>
        <fullName evidence="9">Competence protein E-like protein</fullName>
    </submittedName>
</protein>
<keyword evidence="10" id="KW-1185">Reference proteome</keyword>
<dbReference type="STRING" id="391626.OAN307_c22070"/>
<feature type="transmembrane region" description="Helical" evidence="6">
    <location>
        <begin position="259"/>
        <end position="279"/>
    </location>
</feature>
<dbReference type="InterPro" id="IPR004477">
    <property type="entry name" value="ComEC_N"/>
</dbReference>
<evidence type="ECO:0000256" key="1">
    <source>
        <dbReference type="ARBA" id="ARBA00004651"/>
    </source>
</evidence>
<evidence type="ECO:0000256" key="4">
    <source>
        <dbReference type="ARBA" id="ARBA00022989"/>
    </source>
</evidence>
<name>M9R5A2_9RHOB</name>
<evidence type="ECO:0000256" key="5">
    <source>
        <dbReference type="ARBA" id="ARBA00023136"/>
    </source>
</evidence>
<dbReference type="PANTHER" id="PTHR30619:SF1">
    <property type="entry name" value="RECOMBINATION PROTEIN 2"/>
    <property type="match status" value="1"/>
</dbReference>
<feature type="transmembrane region" description="Helical" evidence="6">
    <location>
        <begin position="18"/>
        <end position="35"/>
    </location>
</feature>
<evidence type="ECO:0000313" key="10">
    <source>
        <dbReference type="Proteomes" id="UP000005307"/>
    </source>
</evidence>
<evidence type="ECO:0000259" key="7">
    <source>
        <dbReference type="Pfam" id="PF03772"/>
    </source>
</evidence>
<feature type="domain" description="ComEC/Rec2-related protein" evidence="7">
    <location>
        <begin position="239"/>
        <end position="513"/>
    </location>
</feature>
<dbReference type="InterPro" id="IPR025405">
    <property type="entry name" value="DUF4131"/>
</dbReference>
<keyword evidence="2" id="KW-1003">Cell membrane</keyword>
<feature type="transmembrane region" description="Helical" evidence="6">
    <location>
        <begin position="462"/>
        <end position="482"/>
    </location>
</feature>
<reference evidence="9 10" key="1">
    <citation type="journal article" date="2013" name="PLoS ONE">
        <title>Poles Apart: Arctic and Antarctic Octadecabacter strains Share High Genome Plasticity and a New Type of Xanthorhodopsin.</title>
        <authorList>
            <person name="Vollmers J."/>
            <person name="Voget S."/>
            <person name="Dietrich S."/>
            <person name="Gollnow K."/>
            <person name="Smits M."/>
            <person name="Meyer K."/>
            <person name="Brinkhoff T."/>
            <person name="Simon M."/>
            <person name="Daniel R."/>
        </authorList>
    </citation>
    <scope>NUCLEOTIDE SEQUENCE [LARGE SCALE GENOMIC DNA]</scope>
    <source>
        <strain evidence="9 10">307</strain>
    </source>
</reference>
<evidence type="ECO:0000256" key="6">
    <source>
        <dbReference type="SAM" id="Phobius"/>
    </source>
</evidence>
<dbReference type="Pfam" id="PF13567">
    <property type="entry name" value="DUF4131"/>
    <property type="match status" value="1"/>
</dbReference>
<feature type="transmembrane region" description="Helical" evidence="6">
    <location>
        <begin position="400"/>
        <end position="422"/>
    </location>
</feature>
<dbReference type="KEGG" id="oat:OAN307_c22070"/>
<feature type="transmembrane region" description="Helical" evidence="6">
    <location>
        <begin position="428"/>
        <end position="455"/>
    </location>
</feature>
<dbReference type="AlphaFoldDB" id="M9R5A2"/>
<evidence type="ECO:0000256" key="2">
    <source>
        <dbReference type="ARBA" id="ARBA00022475"/>
    </source>
</evidence>
<dbReference type="EMBL" id="CP003740">
    <property type="protein sequence ID" value="AGI67834.1"/>
    <property type="molecule type" value="Genomic_DNA"/>
</dbReference>
<keyword evidence="5 6" id="KW-0472">Membrane</keyword>
<keyword evidence="4 6" id="KW-1133">Transmembrane helix</keyword>
<dbReference type="Pfam" id="PF03772">
    <property type="entry name" value="Competence"/>
    <property type="match status" value="1"/>
</dbReference>
<feature type="transmembrane region" description="Helical" evidence="6">
    <location>
        <begin position="345"/>
        <end position="364"/>
    </location>
</feature>
<organism evidence="9 10">
    <name type="scientific">Octadecabacter antarcticus 307</name>
    <dbReference type="NCBI Taxonomy" id="391626"/>
    <lineage>
        <taxon>Bacteria</taxon>
        <taxon>Pseudomonadati</taxon>
        <taxon>Pseudomonadota</taxon>
        <taxon>Alphaproteobacteria</taxon>
        <taxon>Rhodobacterales</taxon>
        <taxon>Roseobacteraceae</taxon>
        <taxon>Octadecabacter</taxon>
    </lineage>
</organism>
<comment type="subcellular location">
    <subcellularLocation>
        <location evidence="1">Cell membrane</location>
        <topology evidence="1">Multi-pass membrane protein</topology>
    </subcellularLocation>
</comment>
<proteinExistence type="predicted"/>
<dbReference type="RefSeq" id="WP_015499856.1">
    <property type="nucleotide sequence ID" value="NC_020911.1"/>
</dbReference>
<feature type="domain" description="DUF4131" evidence="8">
    <location>
        <begin position="39"/>
        <end position="197"/>
    </location>
</feature>
<evidence type="ECO:0000259" key="8">
    <source>
        <dbReference type="Pfam" id="PF13567"/>
    </source>
</evidence>
<dbReference type="OrthoDB" id="9790149at2"/>
<feature type="transmembrane region" description="Helical" evidence="6">
    <location>
        <begin position="65"/>
        <end position="85"/>
    </location>
</feature>